<dbReference type="PANTHER" id="PTHR28523:SF1">
    <property type="entry name" value="CYTOCHROME C OXIDASE ASSEMBLY FACTOR 1"/>
    <property type="match status" value="1"/>
</dbReference>
<dbReference type="GO" id="GO:0005743">
    <property type="term" value="C:mitochondrial inner membrane"/>
    <property type="evidence" value="ECO:0007669"/>
    <property type="project" value="TreeGrafter"/>
</dbReference>
<proteinExistence type="predicted"/>
<comment type="caution">
    <text evidence="2">The sequence shown here is derived from an EMBL/GenBank/DDBJ whole genome shotgun (WGS) entry which is preliminary data.</text>
</comment>
<dbReference type="GO" id="GO:0033617">
    <property type="term" value="P:mitochondrial respiratory chain complex IV assembly"/>
    <property type="evidence" value="ECO:0007669"/>
    <property type="project" value="InterPro"/>
</dbReference>
<evidence type="ECO:0000313" key="2">
    <source>
        <dbReference type="EMBL" id="KAK5774122.1"/>
    </source>
</evidence>
<evidence type="ECO:0008006" key="4">
    <source>
        <dbReference type="Google" id="ProtNLM"/>
    </source>
</evidence>
<dbReference type="Pfam" id="PF08695">
    <property type="entry name" value="Coa1"/>
    <property type="match status" value="1"/>
</dbReference>
<dbReference type="EMBL" id="JAWIZZ010000056">
    <property type="protein sequence ID" value="KAK5774122.1"/>
    <property type="molecule type" value="Genomic_DNA"/>
</dbReference>
<keyword evidence="1" id="KW-0812">Transmembrane</keyword>
<gene>
    <name evidence="2" type="ORF">RI543_004656</name>
</gene>
<reference evidence="3" key="1">
    <citation type="submission" date="2023-07" db="EMBL/GenBank/DDBJ databases">
        <title>A draft genome of Kazachstania heterogenica Y-27499.</title>
        <authorList>
            <person name="Donic C."/>
            <person name="Kralova J.S."/>
            <person name="Fidel L."/>
            <person name="Ben-Dor S."/>
            <person name="Jung S."/>
        </authorList>
    </citation>
    <scope>NUCLEOTIDE SEQUENCE [LARGE SCALE GENOMIC DNA]</scope>
    <source>
        <strain evidence="3">Y27499</strain>
    </source>
</reference>
<organism evidence="2 3">
    <name type="scientific">Arxiozyma heterogenica</name>
    <dbReference type="NCBI Taxonomy" id="278026"/>
    <lineage>
        <taxon>Eukaryota</taxon>
        <taxon>Fungi</taxon>
        <taxon>Dikarya</taxon>
        <taxon>Ascomycota</taxon>
        <taxon>Saccharomycotina</taxon>
        <taxon>Saccharomycetes</taxon>
        <taxon>Saccharomycetales</taxon>
        <taxon>Saccharomycetaceae</taxon>
        <taxon>Arxiozyma</taxon>
    </lineage>
</organism>
<dbReference type="InterPro" id="IPR014807">
    <property type="entry name" value="Coa1"/>
</dbReference>
<name>A0AAN8A652_9SACH</name>
<feature type="transmembrane region" description="Helical" evidence="1">
    <location>
        <begin position="90"/>
        <end position="111"/>
    </location>
</feature>
<dbReference type="InterPro" id="IPR042432">
    <property type="entry name" value="Coa1_fungi"/>
</dbReference>
<accession>A0AAN8A652</accession>
<dbReference type="Proteomes" id="UP001306508">
    <property type="component" value="Unassembled WGS sequence"/>
</dbReference>
<dbReference type="PANTHER" id="PTHR28523">
    <property type="entry name" value="CYTOCHROME C OXIDASE ASSEMBLY FACTOR 1"/>
    <property type="match status" value="1"/>
</dbReference>
<evidence type="ECO:0000256" key="1">
    <source>
        <dbReference type="SAM" id="Phobius"/>
    </source>
</evidence>
<keyword evidence="1" id="KW-0472">Membrane</keyword>
<evidence type="ECO:0000313" key="3">
    <source>
        <dbReference type="Proteomes" id="UP001306508"/>
    </source>
</evidence>
<dbReference type="AlphaFoldDB" id="A0AAN8A652"/>
<sequence length="213" mass="24345">MLSISKKSLVSVNSKNVMKHLSYNRSYSSFITISTKTSSFPFLSLYPLINKSVISNARYNSTSTPPTIKYGKPLRIDRELPDPTKEQRKLMASFILFGGIMVTALAVIFNYEKTENAIVTNTLYQLRRSEKIRDLIGENIEFDGLIPWVYGQLNPMAGKVNIRFYIKGNKNKSGEIKLVADRSNKDQEFLIHEWSLTVDGQRFDLLEENSSFL</sequence>
<keyword evidence="3" id="KW-1185">Reference proteome</keyword>
<keyword evidence="1" id="KW-1133">Transmembrane helix</keyword>
<protein>
    <recommendedName>
        <fullName evidence="4">Cytochrome oxidase complex assembly protein</fullName>
    </recommendedName>
</protein>